<dbReference type="InterPro" id="IPR047088">
    <property type="entry name" value="ORC5_C"/>
</dbReference>
<dbReference type="InterPro" id="IPR048866">
    <property type="entry name" value="ORC5_lid"/>
</dbReference>
<evidence type="ECO:0000256" key="1">
    <source>
        <dbReference type="ARBA" id="ARBA00004123"/>
    </source>
</evidence>
<dbReference type="Pfam" id="PF21639">
    <property type="entry name" value="ORC5_lid"/>
    <property type="match status" value="1"/>
</dbReference>
<dbReference type="GO" id="GO:0005524">
    <property type="term" value="F:ATP binding"/>
    <property type="evidence" value="ECO:0007669"/>
    <property type="project" value="UniProtKB-KW"/>
</dbReference>
<keyword evidence="12" id="KW-1185">Reference proteome</keyword>
<dbReference type="InterPro" id="IPR041664">
    <property type="entry name" value="AAA_16"/>
</dbReference>
<evidence type="ECO:0000256" key="7">
    <source>
        <dbReference type="ARBA" id="ARBA00069657"/>
    </source>
</evidence>
<feature type="domain" description="ORC5 lid" evidence="10">
    <location>
        <begin position="216"/>
        <end position="275"/>
    </location>
</feature>
<dbReference type="Proteomes" id="UP001153636">
    <property type="component" value="Chromosome 10"/>
</dbReference>
<dbReference type="GO" id="GO:0006270">
    <property type="term" value="P:DNA replication initiation"/>
    <property type="evidence" value="ECO:0007669"/>
    <property type="project" value="TreeGrafter"/>
</dbReference>
<evidence type="ECO:0000256" key="6">
    <source>
        <dbReference type="ARBA" id="ARBA00023242"/>
    </source>
</evidence>
<protein>
    <recommendedName>
        <fullName evidence="7">Origin recognition complex subunit 5</fullName>
    </recommendedName>
</protein>
<evidence type="ECO:0000256" key="2">
    <source>
        <dbReference type="ARBA" id="ARBA00006269"/>
    </source>
</evidence>
<feature type="domain" description="Orc1-like AAA ATPase" evidence="8">
    <location>
        <begin position="10"/>
        <end position="154"/>
    </location>
</feature>
<keyword evidence="6" id="KW-0539">Nucleus</keyword>
<dbReference type="PANTHER" id="PTHR12705">
    <property type="entry name" value="ORIGIN RECOGNITION COMPLEX SUBUNIT 5"/>
    <property type="match status" value="1"/>
</dbReference>
<accession>A0A9P0G8J6</accession>
<dbReference type="Gene3D" id="3.40.50.300">
    <property type="entry name" value="P-loop containing nucleotide triphosphate hydrolases"/>
    <property type="match status" value="1"/>
</dbReference>
<gene>
    <name evidence="11" type="ORF">PSYICH_LOCUS1788</name>
</gene>
<evidence type="ECO:0000259" key="10">
    <source>
        <dbReference type="Pfam" id="PF21639"/>
    </source>
</evidence>
<evidence type="ECO:0000256" key="4">
    <source>
        <dbReference type="ARBA" id="ARBA00022741"/>
    </source>
</evidence>
<evidence type="ECO:0000256" key="5">
    <source>
        <dbReference type="ARBA" id="ARBA00022840"/>
    </source>
</evidence>
<keyword evidence="3" id="KW-0235">DNA replication</keyword>
<dbReference type="Pfam" id="PF13191">
    <property type="entry name" value="AAA_16"/>
    <property type="match status" value="1"/>
</dbReference>
<dbReference type="GO" id="GO:0003688">
    <property type="term" value="F:DNA replication origin binding"/>
    <property type="evidence" value="ECO:0007669"/>
    <property type="project" value="TreeGrafter"/>
</dbReference>
<comment type="similarity">
    <text evidence="2">Belongs to the ORC5 family.</text>
</comment>
<dbReference type="InterPro" id="IPR027417">
    <property type="entry name" value="P-loop_NTPase"/>
</dbReference>
<evidence type="ECO:0000259" key="8">
    <source>
        <dbReference type="Pfam" id="PF13191"/>
    </source>
</evidence>
<name>A0A9P0G8J6_9CUCU</name>
<dbReference type="Pfam" id="PF14630">
    <property type="entry name" value="ORC5_C"/>
    <property type="match status" value="1"/>
</dbReference>
<evidence type="ECO:0000313" key="11">
    <source>
        <dbReference type="EMBL" id="CAH1100880.1"/>
    </source>
</evidence>
<reference evidence="11" key="1">
    <citation type="submission" date="2022-01" db="EMBL/GenBank/DDBJ databases">
        <authorList>
            <person name="King R."/>
        </authorList>
    </citation>
    <scope>NUCLEOTIDE SEQUENCE</scope>
</reference>
<dbReference type="AlphaFoldDB" id="A0A9P0G8J6"/>
<keyword evidence="4" id="KW-0547">Nucleotide-binding</keyword>
<dbReference type="InterPro" id="IPR020796">
    <property type="entry name" value="ORC5"/>
</dbReference>
<keyword evidence="5" id="KW-0067">ATP-binding</keyword>
<evidence type="ECO:0000259" key="9">
    <source>
        <dbReference type="Pfam" id="PF14630"/>
    </source>
</evidence>
<sequence length="444" mass="51908">MDSNLIKSMPHRRTQIEHLYNLFAHKNEPQIESVYIYGGPSSGKTVVVQRVLEILEVNHAVINLIECYSSRILFESILNKISGHKLNPLNPTPYARCDNMMDFLYNIEKLNEVKKLDGFVLVLDSAEELRNMEFNLLPCFLRLRELTGISICVVLISELVFEKFYTKGGGIEPIKIHFPQYNKIELLEILSLDIDYCRNMILEHFNKFIEFDLDFYKNYLNLFLSVFYRSCRDLSELRYMSRINFIKYCEPVINNEHTIEDSMALWRHISPILKSSLEVLYLRLDTTKSANIKEKPNPTLELPFYAKYILIAAYLASYNPAKDDKRLFMKHHGKQKKKLKDIKLKSKVSEQLNTQLGPKPFVFDRLLAIFYSILDDKDNKMGFNNNVLVQISSLIELRLLSLVSDSCFLDGQKYKCNVNFEFIQFVSKSVGFEIKKYLSDFSHI</sequence>
<dbReference type="OrthoDB" id="365981at2759"/>
<comment type="subcellular location">
    <subcellularLocation>
        <location evidence="1">Nucleus</location>
    </subcellularLocation>
</comment>
<evidence type="ECO:0000313" key="12">
    <source>
        <dbReference type="Proteomes" id="UP001153636"/>
    </source>
</evidence>
<dbReference type="SUPFAM" id="SSF52540">
    <property type="entry name" value="P-loop containing nucleoside triphosphate hydrolases"/>
    <property type="match status" value="1"/>
</dbReference>
<proteinExistence type="inferred from homology"/>
<dbReference type="PANTHER" id="PTHR12705:SF0">
    <property type="entry name" value="ORIGIN RECOGNITION COMPLEX SUBUNIT 5"/>
    <property type="match status" value="1"/>
</dbReference>
<dbReference type="EMBL" id="OV651822">
    <property type="protein sequence ID" value="CAH1100880.1"/>
    <property type="molecule type" value="Genomic_DNA"/>
</dbReference>
<dbReference type="GO" id="GO:0005664">
    <property type="term" value="C:nuclear origin of replication recognition complex"/>
    <property type="evidence" value="ECO:0007669"/>
    <property type="project" value="TreeGrafter"/>
</dbReference>
<dbReference type="FunFam" id="3.40.50.300:FF:000673">
    <property type="entry name" value="Origin recognition complex subunit 5"/>
    <property type="match status" value="1"/>
</dbReference>
<feature type="domain" description="Origin recognition complex subunit 5 C-terminal" evidence="9">
    <location>
        <begin position="302"/>
        <end position="438"/>
    </location>
</feature>
<organism evidence="11 12">
    <name type="scientific">Psylliodes chrysocephalus</name>
    <dbReference type="NCBI Taxonomy" id="3402493"/>
    <lineage>
        <taxon>Eukaryota</taxon>
        <taxon>Metazoa</taxon>
        <taxon>Ecdysozoa</taxon>
        <taxon>Arthropoda</taxon>
        <taxon>Hexapoda</taxon>
        <taxon>Insecta</taxon>
        <taxon>Pterygota</taxon>
        <taxon>Neoptera</taxon>
        <taxon>Endopterygota</taxon>
        <taxon>Coleoptera</taxon>
        <taxon>Polyphaga</taxon>
        <taxon>Cucujiformia</taxon>
        <taxon>Chrysomeloidea</taxon>
        <taxon>Chrysomelidae</taxon>
        <taxon>Galerucinae</taxon>
        <taxon>Alticini</taxon>
        <taxon>Psylliodes</taxon>
    </lineage>
</organism>
<evidence type="ECO:0000256" key="3">
    <source>
        <dbReference type="ARBA" id="ARBA00022705"/>
    </source>
</evidence>